<proteinExistence type="predicted"/>
<dbReference type="PANTHER" id="PTHR46708:SF2">
    <property type="entry name" value="FIBRONECTIN TYPE-III DOMAIN-CONTAINING PROTEIN"/>
    <property type="match status" value="1"/>
</dbReference>
<gene>
    <name evidence="5" type="ORF">GWK10_12135</name>
</gene>
<dbReference type="CDD" id="cd00063">
    <property type="entry name" value="FN3"/>
    <property type="match status" value="2"/>
</dbReference>
<dbReference type="SMART" id="SM00060">
    <property type="entry name" value="FN3"/>
    <property type="match status" value="6"/>
</dbReference>
<accession>A0A6M0CJ56</accession>
<dbReference type="Pfam" id="PF13585">
    <property type="entry name" value="CHU_C"/>
    <property type="match status" value="1"/>
</dbReference>
<keyword evidence="1" id="KW-0677">Repeat</keyword>
<dbReference type="Gene3D" id="2.60.40.10">
    <property type="entry name" value="Immunoglobulins"/>
    <property type="match status" value="8"/>
</dbReference>
<dbReference type="InterPro" id="IPR003961">
    <property type="entry name" value="FN3_dom"/>
</dbReference>
<evidence type="ECO:0000313" key="5">
    <source>
        <dbReference type="EMBL" id="NER17966.1"/>
    </source>
</evidence>
<dbReference type="PROSITE" id="PS50093">
    <property type="entry name" value="PKD"/>
    <property type="match status" value="2"/>
</dbReference>
<feature type="signal peptide" evidence="2">
    <location>
        <begin position="1"/>
        <end position="23"/>
    </location>
</feature>
<dbReference type="NCBIfam" id="TIGR02167">
    <property type="entry name" value="Liste_lipo_26"/>
    <property type="match status" value="7"/>
</dbReference>
<feature type="chain" id="PRO_5026679093" evidence="2">
    <location>
        <begin position="24"/>
        <end position="2209"/>
    </location>
</feature>
<name>A0A6M0CJ56_9FLAO</name>
<dbReference type="Pfam" id="PF03382">
    <property type="entry name" value="DUF285"/>
    <property type="match status" value="7"/>
</dbReference>
<dbReference type="InterPro" id="IPR000601">
    <property type="entry name" value="PKD_dom"/>
</dbReference>
<comment type="caution">
    <text evidence="5">The sequence shown here is derived from an EMBL/GenBank/DDBJ whole genome shotgun (WGS) entry which is preliminary data.</text>
</comment>
<dbReference type="NCBIfam" id="TIGR04131">
    <property type="entry name" value="Bac_Flav_CTERM"/>
    <property type="match status" value="1"/>
</dbReference>
<dbReference type="PROSITE" id="PS50853">
    <property type="entry name" value="FN3"/>
    <property type="match status" value="3"/>
</dbReference>
<evidence type="ECO:0000256" key="1">
    <source>
        <dbReference type="ARBA" id="ARBA00022737"/>
    </source>
</evidence>
<dbReference type="InterPro" id="IPR026341">
    <property type="entry name" value="T9SS_type_B"/>
</dbReference>
<dbReference type="Proteomes" id="UP000474296">
    <property type="component" value="Unassembled WGS sequence"/>
</dbReference>
<evidence type="ECO:0000256" key="2">
    <source>
        <dbReference type="SAM" id="SignalP"/>
    </source>
</evidence>
<dbReference type="InterPro" id="IPR036116">
    <property type="entry name" value="FN3_sf"/>
</dbReference>
<dbReference type="InterPro" id="IPR005046">
    <property type="entry name" value="DUF285"/>
</dbReference>
<sequence>MKTNLLRLAFALCALLFYSTSYGQGFSAVWNTSQPGSSAGNEITIPTNSAFTYNFSIDWGDGSTDVNVTGNITHAYTAAGIYTVEITGDFPAIYFNNTGDRQKIIEILSWGNIEWESMENAFFGCENLNFDAIDNPDLSRVTSLKNMFRNASSFNGIVNSWNIGSITDISGIFFDADIFNRPLDNWNTISVTDMSDVFNGAGLFNEPLDSWNTTSVTTMARMFRRASSFNQNISNWNTANVTDMSGMFQSANSFVFSVDGWNVSSVLDMSRMFESSPYNSPLISWDVSNVTNMSSMFAGNSLFNQSIDGWDVSSVTDMSSMFYRATTFNQPLNNWNVSNVTNMSSMFDGFILDMDFNQPLTTWNVSNVTDMSFMFRDAANFDQPIDNWNVSSVTAMNSMFQGASVFNQPLNNWDVQNVTDMNNMFRDALAFNQSLDNWNVSTVTSMASMFEGATAFNQPLNSWDVSSVTNMLRMFINTASFNQPLNSWNVGQVENMLEMFLNADVFDQNLANWNISNVTDMSNMLSNSALSETNYDNTLIGWAAQTVSDGVSLGANGLTYCDGRDGRQQLIDTSNWNITGDTINCSFVVCTEILSPRDGDTSVPSNFNLRWAPAPSATGYRVSVRRENGATVEVILDNDDVGDVVAIDFTNDFTPGDTVYVQVIPYNDEGPATGCVEESFTIVESWNNSPDAFKLTFDTSITSTSSTLANQLRIETNNGFTYNFSIDWGDGEYNNNVSGEITHTYLVPGIYTISIIGTYPTHYYSSPNRDNIKLLTIDQWGTIAWESMQSSFYSCRSFTGYIATDTPDLSGVTDMSRMFESSNFNGNINNWDVSNVTNMSRTFIGMSDFNQPLNDWNVSNVTTMRDMFLGTPLFNQPLDNWNVSSVTDMARMFDGFNIDMAFNQSLNTWNVSNVTNMTTMFRKCVDFDQPLNNWDVSNVSSMQGMFQEARAFNQNIDSWIVTSALNMADMFFRANAFNQPLNSWNVSSVQNMANMFDEATVFNQPLSNWDVSSVNMMSGMFQRAFAFDQDLNTWDVAFVTNMSNMFDSASMYNQPMDNWSVSRVTDMNSMFNNAISFNQPLNSWDVNSVVNMSSMFEGAILFNQPLDNWDVSAVANMSSMFKNAQVFDQDISSWDVSSVTLMNSMFEEAIAFNSPMNTWDVASVTRMDLMFKNATTFDNPLQNWDTGEVLTMEEMFSGASSFNQLIDAWDVSFVTTMLAMFQNATSYNQTMNSWNVASVRTMERMFSGATSFNGEIDSWNVRGVLTMQEMFDGASLFNQTINSWRVRGVENMSSMFRNAVTFNQSLDRWDLGLVTMQSMFTDASVFDQYLGDWDVSNVSNMTNMLDNTALTRTNYDNTLIAWSDQTLTSGITLGALGLPYCDALEERQSIIDNFGWNIVGDILDCPIPECTQLASPLNGAIDIPVNTNLTWDPALFARGYRLTVRVDPGNITLVNNVTVNDTFYEFASDFSGGETVYVTLIPFNDEGDAVGPCIEESFIITTNATPQLPECTNLTTPINNANDVVVNTDLEWNPVSNADGYRLNVTDTSNGSVIVNNIDVNNDLSFEFSNDLDEDTTYEVIITPYNAEGDAISCSTEEFTTQIIPRPPTCTALISPLNGATDVDVSTNLTWTPIADATGYLVIVGITRDGIEVANNIDVGLDTFYNFGDVLRENTTHYVTIIPYNEEGDATACIEESFRTAAIPTVPGCTNLTSPLADATDVAVDTNLAWSPVMDATGYRITVVNTNTSNTIVDNEDVTTSTTYDFASDLDEDTIYEVTITPYNAVGDAMNCTTEQFTTEIVNVPTVPGCTNLTSPLADATNVVVDTNLAWSPVTDATGYRVTVANTNTTTTIVDNEDVNANTSYNFAFDLDEDTVYSVTITPYNAVGDAMNCTAEQFTTEIVNVPTVPVCTNLTSPLANATGVALDTNLAWSAVSNATGYRITVVNTNTTNTIIDNEDVTTSTTYDFASDLDEDTIYEVTITPYNAVGDAISCATEQFTTAVINVPAVPDCTQLISPEDQDTDVAITTNLEWDEVATATGYQVFVGTSTGGSDIVNADEVTTTNYNFSNDLTEGITYFVRIIPFNDTGNAAGCAEVSFTTILTEEVNEDFLPDIKFGLSPDGDGINEFWNIDGIEEYPNNTVEIYNRWNDLVFQINNYDNGRNVFRGVANKATSLGAGDLPEGTYFFNIIVNEGSATQTKTGFVVLKR</sequence>
<feature type="domain" description="Fibronectin type-III" evidence="4">
    <location>
        <begin position="1703"/>
        <end position="1802"/>
    </location>
</feature>
<dbReference type="PANTHER" id="PTHR46708">
    <property type="entry name" value="TENASCIN"/>
    <property type="match status" value="1"/>
</dbReference>
<keyword evidence="2" id="KW-0732">Signal</keyword>
<reference evidence="5 6" key="1">
    <citation type="submission" date="2020-01" db="EMBL/GenBank/DDBJ databases">
        <title>Spongiivirga citrea KCTC 32990T.</title>
        <authorList>
            <person name="Wang G."/>
        </authorList>
    </citation>
    <scope>NUCLEOTIDE SEQUENCE [LARGE SCALE GENOMIC DNA]</scope>
    <source>
        <strain evidence="5 6">KCTC 32990</strain>
    </source>
</reference>
<dbReference type="InterPro" id="IPR013783">
    <property type="entry name" value="Ig-like_fold"/>
</dbReference>
<dbReference type="InterPro" id="IPR011889">
    <property type="entry name" value="Liste_lipo_26"/>
</dbReference>
<organism evidence="5 6">
    <name type="scientific">Spongiivirga citrea</name>
    <dbReference type="NCBI Taxonomy" id="1481457"/>
    <lineage>
        <taxon>Bacteria</taxon>
        <taxon>Pseudomonadati</taxon>
        <taxon>Bacteroidota</taxon>
        <taxon>Flavobacteriia</taxon>
        <taxon>Flavobacteriales</taxon>
        <taxon>Flavobacteriaceae</taxon>
        <taxon>Spongiivirga</taxon>
    </lineage>
</organism>
<feature type="domain" description="PKD" evidence="3">
    <location>
        <begin position="55"/>
        <end position="87"/>
    </location>
</feature>
<feature type="domain" description="Fibronectin type-III" evidence="4">
    <location>
        <begin position="1905"/>
        <end position="2004"/>
    </location>
</feature>
<evidence type="ECO:0000259" key="3">
    <source>
        <dbReference type="PROSITE" id="PS50093"/>
    </source>
</evidence>
<protein>
    <submittedName>
        <fullName evidence="5">BspA family leucine-rich repeat surface protein</fullName>
    </submittedName>
</protein>
<keyword evidence="6" id="KW-1185">Reference proteome</keyword>
<feature type="domain" description="PKD" evidence="3">
    <location>
        <begin position="716"/>
        <end position="755"/>
    </location>
</feature>
<feature type="domain" description="Fibronectin type-III" evidence="4">
    <location>
        <begin position="1505"/>
        <end position="1607"/>
    </location>
</feature>
<evidence type="ECO:0000259" key="4">
    <source>
        <dbReference type="PROSITE" id="PS50853"/>
    </source>
</evidence>
<dbReference type="EMBL" id="JAABOQ010000005">
    <property type="protein sequence ID" value="NER17966.1"/>
    <property type="molecule type" value="Genomic_DNA"/>
</dbReference>
<dbReference type="RefSeq" id="WP_164032652.1">
    <property type="nucleotide sequence ID" value="NZ_JAABOQ010000005.1"/>
</dbReference>
<dbReference type="SUPFAM" id="SSF49265">
    <property type="entry name" value="Fibronectin type III"/>
    <property type="match status" value="3"/>
</dbReference>
<dbReference type="InterPro" id="IPR050991">
    <property type="entry name" value="ECM_Regulatory_Proteins"/>
</dbReference>
<evidence type="ECO:0000313" key="6">
    <source>
        <dbReference type="Proteomes" id="UP000474296"/>
    </source>
</evidence>